<evidence type="ECO:0000259" key="24">
    <source>
        <dbReference type="SMART" id="SM00278"/>
    </source>
</evidence>
<dbReference type="InterPro" id="IPR019843">
    <property type="entry name" value="DNA_pol-X_BS"/>
</dbReference>
<evidence type="ECO:0000256" key="18">
    <source>
        <dbReference type="ARBA" id="ARBA00044632"/>
    </source>
</evidence>
<evidence type="ECO:0000256" key="4">
    <source>
        <dbReference type="ARBA" id="ARBA00022481"/>
    </source>
</evidence>
<keyword evidence="16" id="KW-0456">Lyase</keyword>
<evidence type="ECO:0000256" key="20">
    <source>
        <dbReference type="ARBA" id="ARBA00045548"/>
    </source>
</evidence>
<dbReference type="AlphaFoldDB" id="A0A8B6EXQ4"/>
<keyword evidence="4" id="KW-0488">Methylation</keyword>
<keyword evidence="5" id="KW-0963">Cytoplasm</keyword>
<dbReference type="EC" id="2.7.7.7" evidence="23"/>
<keyword evidence="12 23" id="KW-0239">DNA-directed DNA polymerase</keyword>
<sequence length="341" mass="38186">MSKRKHDDSENPNSEYSNFLMELANYEKNVNRQMHKFNAYRKAAAAIAKHPTQIKTGAEAQKLDGVGAKIAKKLDEFIGTGKLEKLEKIRANSTNTAINELIKVTGIGPAAAQKFVQEGIKSIEDLRKNTDKLNHHQQIGLKHFEDFETRIPRKEMLELQDLALREIHKLDTEYNAEICGSFRRGAETSGDIDVLLTHPSFTSTSKKKPKCLHDVVKQFEEVGFITDSLSHGDAKFMEWSEFLDGLVVIPNELLITGDLNFHLDNVNASDTRKFNETLLDHGLVQHVQGPTHNKGHTLDVVITKDNSIIVQTSPSIKDPCLIDQNGNLSGDHLALFTSLKI</sequence>
<reference evidence="26" key="1">
    <citation type="submission" date="2018-11" db="EMBL/GenBank/DDBJ databases">
        <authorList>
            <person name="Alioto T."/>
            <person name="Alioto T."/>
        </authorList>
    </citation>
    <scope>NUCLEOTIDE SEQUENCE</scope>
</reference>
<evidence type="ECO:0000256" key="21">
    <source>
        <dbReference type="ARBA" id="ARBA00049244"/>
    </source>
</evidence>
<evidence type="ECO:0000256" key="1">
    <source>
        <dbReference type="ARBA" id="ARBA00001946"/>
    </source>
</evidence>
<dbReference type="Gene3D" id="1.10.150.110">
    <property type="entry name" value="DNA polymerase beta, N-terminal domain-like"/>
    <property type="match status" value="1"/>
</dbReference>
<dbReference type="SUPFAM" id="SSF81585">
    <property type="entry name" value="PsbU/PolX domain-like"/>
    <property type="match status" value="1"/>
</dbReference>
<dbReference type="PANTHER" id="PTHR11276">
    <property type="entry name" value="DNA POLYMERASE TYPE-X FAMILY MEMBER"/>
    <property type="match status" value="1"/>
</dbReference>
<dbReference type="InterPro" id="IPR018944">
    <property type="entry name" value="DNA_pol_lambd_fingers_domain"/>
</dbReference>
<keyword evidence="23 26" id="KW-0548">Nucleotidyltransferase</keyword>
<dbReference type="Proteomes" id="UP000596742">
    <property type="component" value="Unassembled WGS sequence"/>
</dbReference>
<comment type="caution">
    <text evidence="26">The sequence shown here is derived from an EMBL/GenBank/DDBJ whole genome shotgun (WGS) entry which is preliminary data.</text>
</comment>
<dbReference type="InterPro" id="IPR002054">
    <property type="entry name" value="DNA-dir_DNA_pol_X"/>
</dbReference>
<comment type="similarity">
    <text evidence="23">Belongs to the DNA polymerase type-X family.</text>
</comment>
<keyword evidence="13" id="KW-0915">Sodium</keyword>
<name>A0A8B6EXQ4_MYTGA</name>
<evidence type="ECO:0000256" key="16">
    <source>
        <dbReference type="ARBA" id="ARBA00023239"/>
    </source>
</evidence>
<evidence type="ECO:0000256" key="8">
    <source>
        <dbReference type="ARBA" id="ARBA00022723"/>
    </source>
</evidence>
<comment type="function">
    <text evidence="23">DNA polymerase that functions in several pathways of DNA repair. Involved in base excision repair (BER) responsible for repair of lesions that give rise to abasic (AP) sites in DNA. Also contributes to DNA double-strand break repair by non-homologous end joining and homologous recombination. Has both template-dependent and template-independent (terminal transferase) DNA polymerase activities. Has also a 5'-deoxyribose-5-phosphate lyase (dRP lyase) activity.</text>
</comment>
<dbReference type="InterPro" id="IPR010996">
    <property type="entry name" value="HHH_MUS81"/>
</dbReference>
<protein>
    <recommendedName>
        <fullName evidence="23">DNA polymerase</fullName>
        <ecNumber evidence="23">2.7.7.7</ecNumber>
    </recommendedName>
</protein>
<dbReference type="GO" id="GO:0005737">
    <property type="term" value="C:cytoplasm"/>
    <property type="evidence" value="ECO:0007669"/>
    <property type="project" value="UniProtKB-SubCell"/>
</dbReference>
<keyword evidence="27" id="KW-1185">Reference proteome</keyword>
<dbReference type="FunFam" id="1.10.150.20:FF:000026">
    <property type="entry name" value="DNA polymerase beta"/>
    <property type="match status" value="1"/>
</dbReference>
<dbReference type="CDD" id="cd00141">
    <property type="entry name" value="NT_POLXc"/>
    <property type="match status" value="1"/>
</dbReference>
<dbReference type="SUPFAM" id="SSF81301">
    <property type="entry name" value="Nucleotidyltransferase"/>
    <property type="match status" value="1"/>
</dbReference>
<feature type="active site" description="Nucleophile; Schiff-base intermediate with DNA; for 5'-dRP lyase activity" evidence="22">
    <location>
        <position position="73"/>
    </location>
</feature>
<dbReference type="FunFam" id="1.10.150.110:FF:000005">
    <property type="entry name" value="DNA polymerase POL4"/>
    <property type="match status" value="1"/>
</dbReference>
<evidence type="ECO:0000256" key="13">
    <source>
        <dbReference type="ARBA" id="ARBA00023053"/>
    </source>
</evidence>
<dbReference type="Pfam" id="PF14792">
    <property type="entry name" value="DNA_pol_B_palm"/>
    <property type="match status" value="1"/>
</dbReference>
<evidence type="ECO:0000256" key="5">
    <source>
        <dbReference type="ARBA" id="ARBA00022490"/>
    </source>
</evidence>
<keyword evidence="7" id="KW-0235">DNA replication</keyword>
<comment type="catalytic activity">
    <reaction evidence="21 23">
        <text>DNA(n) + a 2'-deoxyribonucleoside 5'-triphosphate = DNA(n+1) + diphosphate</text>
        <dbReference type="Rhea" id="RHEA:22508"/>
        <dbReference type="Rhea" id="RHEA-COMP:17339"/>
        <dbReference type="Rhea" id="RHEA-COMP:17340"/>
        <dbReference type="ChEBI" id="CHEBI:33019"/>
        <dbReference type="ChEBI" id="CHEBI:61560"/>
        <dbReference type="ChEBI" id="CHEBI:173112"/>
        <dbReference type="EC" id="2.7.7.7"/>
    </reaction>
</comment>
<proteinExistence type="inferred from homology"/>
<dbReference type="InterPro" id="IPR022312">
    <property type="entry name" value="DNA_pol_X"/>
</dbReference>
<keyword evidence="15 23" id="KW-0234">DNA repair</keyword>
<keyword evidence="23 26" id="KW-0808">Transferase</keyword>
<dbReference type="SMART" id="SM00483">
    <property type="entry name" value="POLXc"/>
    <property type="match status" value="1"/>
</dbReference>
<evidence type="ECO:0000256" key="14">
    <source>
        <dbReference type="ARBA" id="ARBA00023125"/>
    </source>
</evidence>
<comment type="function">
    <text evidence="20">Repair polymerase that plays a key role in base-excision repair. During this process, the damaged base is excised by specific DNA glycosylases, the DNA backbone is nicked at the abasic site by an apurinic/apyrimidic (AP) endonuclease, and POLB removes 5'-deoxyribose-phosphate from the preincised AP site acting as a 5'-deoxyribose-phosphate lyase (5'-dRP lyase); through its DNA polymerase activity, it adds one nucleotide to the 3' end of the arising single-nucleotide gap. Conducts 'gap-filling' DNA synthesis in a stepwise distributive fashion rather than in a processive fashion as for other DNA polymerases. It is also able to cleave sugar-phosphate bonds 3' to an intact AP site, acting as an AP lyase.</text>
</comment>
<feature type="domain" description="Helix-hairpin-helix DNA-binding motif class 1" evidence="24">
    <location>
        <begin position="99"/>
        <end position="118"/>
    </location>
</feature>
<evidence type="ECO:0000256" key="10">
    <source>
        <dbReference type="ARBA" id="ARBA00022842"/>
    </source>
</evidence>
<dbReference type="PANTHER" id="PTHR11276:SF42">
    <property type="entry name" value="DNA POLYMERASE BETA"/>
    <property type="match status" value="1"/>
</dbReference>
<evidence type="ECO:0000256" key="19">
    <source>
        <dbReference type="ARBA" id="ARBA00044678"/>
    </source>
</evidence>
<dbReference type="InterPro" id="IPR003583">
    <property type="entry name" value="Hlx-hairpin-Hlx_DNA-bd_motif"/>
</dbReference>
<evidence type="ECO:0000256" key="23">
    <source>
        <dbReference type="RuleBase" id="RU366014"/>
    </source>
</evidence>
<evidence type="ECO:0000256" key="2">
    <source>
        <dbReference type="ARBA" id="ARBA00004123"/>
    </source>
</evidence>
<dbReference type="GO" id="GO:0005634">
    <property type="term" value="C:nucleus"/>
    <property type="evidence" value="ECO:0007669"/>
    <property type="project" value="UniProtKB-SubCell"/>
</dbReference>
<keyword evidence="9 23" id="KW-0227">DNA damage</keyword>
<dbReference type="InterPro" id="IPR028207">
    <property type="entry name" value="DNA_pol_B_palm_palm"/>
</dbReference>
<keyword evidence="11" id="KW-0832">Ubl conjugation</keyword>
<dbReference type="InterPro" id="IPR043519">
    <property type="entry name" value="NT_sf"/>
</dbReference>
<keyword evidence="6" id="KW-0237">DNA synthesis</keyword>
<dbReference type="SMART" id="SM00278">
    <property type="entry name" value="HhH1"/>
    <property type="match status" value="2"/>
</dbReference>
<dbReference type="InterPro" id="IPR002008">
    <property type="entry name" value="DNA_pol_X_beta-like"/>
</dbReference>
<keyword evidence="10" id="KW-0460">Magnesium</keyword>
<comment type="cofactor">
    <cofactor evidence="1">
        <name>Mg(2+)</name>
        <dbReference type="ChEBI" id="CHEBI:18420"/>
    </cofactor>
</comment>
<comment type="subcellular location">
    <subcellularLocation>
        <location evidence="3">Cytoplasm</location>
    </subcellularLocation>
    <subcellularLocation>
        <location evidence="2 23">Nucleus</location>
    </subcellularLocation>
</comment>
<dbReference type="GO" id="GO:0006303">
    <property type="term" value="P:double-strand break repair via nonhomologous end joining"/>
    <property type="evidence" value="ECO:0007669"/>
    <property type="project" value="TreeGrafter"/>
</dbReference>
<accession>A0A8B6EXQ4</accession>
<dbReference type="Pfam" id="PF10391">
    <property type="entry name" value="DNA_pol_lambd_f"/>
    <property type="match status" value="1"/>
</dbReference>
<evidence type="ECO:0000313" key="26">
    <source>
        <dbReference type="EMBL" id="VDI39828.1"/>
    </source>
</evidence>
<evidence type="ECO:0000256" key="7">
    <source>
        <dbReference type="ARBA" id="ARBA00022705"/>
    </source>
</evidence>
<dbReference type="PRINTS" id="PR00869">
    <property type="entry name" value="DNAPOLX"/>
</dbReference>
<feature type="domain" description="Helix-hairpin-helix DNA-binding motif class 1" evidence="24">
    <location>
        <begin position="58"/>
        <end position="77"/>
    </location>
</feature>
<evidence type="ECO:0000256" key="17">
    <source>
        <dbReference type="ARBA" id="ARBA00023242"/>
    </source>
</evidence>
<dbReference type="SUPFAM" id="SSF47802">
    <property type="entry name" value="DNA polymerase beta, N-terminal domain-like"/>
    <property type="match status" value="1"/>
</dbReference>
<dbReference type="Gene3D" id="3.30.460.10">
    <property type="entry name" value="Beta Polymerase, domain 2"/>
    <property type="match status" value="1"/>
</dbReference>
<evidence type="ECO:0000256" key="15">
    <source>
        <dbReference type="ARBA" id="ARBA00023204"/>
    </source>
</evidence>
<keyword evidence="17 23" id="KW-0539">Nucleus</keyword>
<organism evidence="26 27">
    <name type="scientific">Mytilus galloprovincialis</name>
    <name type="common">Mediterranean mussel</name>
    <dbReference type="NCBI Taxonomy" id="29158"/>
    <lineage>
        <taxon>Eukaryota</taxon>
        <taxon>Metazoa</taxon>
        <taxon>Spiralia</taxon>
        <taxon>Lophotrochozoa</taxon>
        <taxon>Mollusca</taxon>
        <taxon>Bivalvia</taxon>
        <taxon>Autobranchia</taxon>
        <taxon>Pteriomorphia</taxon>
        <taxon>Mytilida</taxon>
        <taxon>Mytiloidea</taxon>
        <taxon>Mytilidae</taxon>
        <taxon>Mytilinae</taxon>
        <taxon>Mytilus</taxon>
    </lineage>
</organism>
<feature type="domain" description="DNA-directed DNA polymerase X" evidence="25">
    <location>
        <begin position="11"/>
        <end position="293"/>
    </location>
</feature>
<evidence type="ECO:0000256" key="3">
    <source>
        <dbReference type="ARBA" id="ARBA00004496"/>
    </source>
</evidence>
<evidence type="ECO:0000256" key="22">
    <source>
        <dbReference type="PIRSR" id="PIRSR622312-50"/>
    </source>
</evidence>
<evidence type="ECO:0000256" key="12">
    <source>
        <dbReference type="ARBA" id="ARBA00022932"/>
    </source>
</evidence>
<evidence type="ECO:0000256" key="9">
    <source>
        <dbReference type="ARBA" id="ARBA00022763"/>
    </source>
</evidence>
<dbReference type="GO" id="GO:0003677">
    <property type="term" value="F:DNA binding"/>
    <property type="evidence" value="ECO:0007669"/>
    <property type="project" value="UniProtKB-UniRule"/>
</dbReference>
<dbReference type="EMBL" id="UYJE01005733">
    <property type="protein sequence ID" value="VDI39828.1"/>
    <property type="molecule type" value="Genomic_DNA"/>
</dbReference>
<dbReference type="GO" id="GO:0046872">
    <property type="term" value="F:metal ion binding"/>
    <property type="evidence" value="ECO:0007669"/>
    <property type="project" value="UniProtKB-UniRule"/>
</dbReference>
<evidence type="ECO:0000256" key="11">
    <source>
        <dbReference type="ARBA" id="ARBA00022843"/>
    </source>
</evidence>
<dbReference type="GO" id="GO:0140078">
    <property type="term" value="F:class I DNA-(apurinic or apyrimidinic site) endonuclease activity"/>
    <property type="evidence" value="ECO:0007669"/>
    <property type="project" value="UniProtKB-EC"/>
</dbReference>
<dbReference type="InterPro" id="IPR027421">
    <property type="entry name" value="DNA_pol_lamdba_lyase_dom_sf"/>
</dbReference>
<comment type="catalytic activity">
    <reaction evidence="18">
        <text>2'-deoxyribonucleotide-(2'-deoxyribose 5'-phosphate)-2'-deoxyribonucleotide-DNA = a 3'-end 2'-deoxyribonucleotide-(2,3-dehydro-2,3-deoxyribose 5'-phosphate)-DNA + a 5'-end 5'-phospho-2'-deoxyribonucleoside-DNA + H(+)</text>
        <dbReference type="Rhea" id="RHEA:66592"/>
        <dbReference type="Rhea" id="RHEA-COMP:13180"/>
        <dbReference type="Rhea" id="RHEA-COMP:16897"/>
        <dbReference type="Rhea" id="RHEA-COMP:17067"/>
        <dbReference type="ChEBI" id="CHEBI:15378"/>
        <dbReference type="ChEBI" id="CHEBI:136412"/>
        <dbReference type="ChEBI" id="CHEBI:157695"/>
        <dbReference type="ChEBI" id="CHEBI:167181"/>
        <dbReference type="EC" id="4.2.99.18"/>
    </reaction>
</comment>
<keyword evidence="14" id="KW-0238">DNA-binding</keyword>
<dbReference type="Gene3D" id="1.10.150.20">
    <property type="entry name" value="5' to 3' exonuclease, C-terminal subdomain"/>
    <property type="match status" value="1"/>
</dbReference>
<dbReference type="Pfam" id="PF14716">
    <property type="entry name" value="HHH_8"/>
    <property type="match status" value="1"/>
</dbReference>
<dbReference type="PROSITE" id="PS00522">
    <property type="entry name" value="DNA_POLYMERASE_X"/>
    <property type="match status" value="1"/>
</dbReference>
<evidence type="ECO:0000259" key="25">
    <source>
        <dbReference type="SMART" id="SM00483"/>
    </source>
</evidence>
<dbReference type="PRINTS" id="PR00870">
    <property type="entry name" value="DNAPOLXBETA"/>
</dbReference>
<evidence type="ECO:0000313" key="27">
    <source>
        <dbReference type="Proteomes" id="UP000596742"/>
    </source>
</evidence>
<gene>
    <name evidence="26" type="ORF">MGAL_10B049559</name>
</gene>
<keyword evidence="8" id="KW-0479">Metal-binding</keyword>
<dbReference type="GO" id="GO:0003887">
    <property type="term" value="F:DNA-directed DNA polymerase activity"/>
    <property type="evidence" value="ECO:0007669"/>
    <property type="project" value="UniProtKB-UniRule"/>
</dbReference>
<comment type="catalytic activity">
    <reaction evidence="19">
        <text>a 5'-end 2'-deoxyribose-2'-deoxyribonucleotide-DNA = (2E,4S)-4-hydroxypenten-2-al-5-phosphate + a 5'-end 5'-phospho-2'-deoxyribonucleoside-DNA + H(+)</text>
        <dbReference type="Rhea" id="RHEA:76255"/>
        <dbReference type="Rhea" id="RHEA-COMP:13180"/>
        <dbReference type="Rhea" id="RHEA-COMP:18657"/>
        <dbReference type="ChEBI" id="CHEBI:15378"/>
        <dbReference type="ChEBI" id="CHEBI:136412"/>
        <dbReference type="ChEBI" id="CHEBI:195194"/>
        <dbReference type="ChEBI" id="CHEBI:195195"/>
    </reaction>
</comment>
<dbReference type="OrthoDB" id="205514at2759"/>
<dbReference type="GO" id="GO:0006284">
    <property type="term" value="P:base-excision repair"/>
    <property type="evidence" value="ECO:0007669"/>
    <property type="project" value="TreeGrafter"/>
</dbReference>
<evidence type="ECO:0000256" key="6">
    <source>
        <dbReference type="ARBA" id="ARBA00022634"/>
    </source>
</evidence>